<reference evidence="2 3" key="1">
    <citation type="journal article" date="2019" name="Nat. Ecol. Evol.">
        <title>Megaphylogeny resolves global patterns of mushroom evolution.</title>
        <authorList>
            <person name="Varga T."/>
            <person name="Krizsan K."/>
            <person name="Foldi C."/>
            <person name="Dima B."/>
            <person name="Sanchez-Garcia M."/>
            <person name="Sanchez-Ramirez S."/>
            <person name="Szollosi G.J."/>
            <person name="Szarkandi J.G."/>
            <person name="Papp V."/>
            <person name="Albert L."/>
            <person name="Andreopoulos W."/>
            <person name="Angelini C."/>
            <person name="Antonin V."/>
            <person name="Barry K.W."/>
            <person name="Bougher N.L."/>
            <person name="Buchanan P."/>
            <person name="Buyck B."/>
            <person name="Bense V."/>
            <person name="Catcheside P."/>
            <person name="Chovatia M."/>
            <person name="Cooper J."/>
            <person name="Damon W."/>
            <person name="Desjardin D."/>
            <person name="Finy P."/>
            <person name="Geml J."/>
            <person name="Haridas S."/>
            <person name="Hughes K."/>
            <person name="Justo A."/>
            <person name="Karasinski D."/>
            <person name="Kautmanova I."/>
            <person name="Kiss B."/>
            <person name="Kocsube S."/>
            <person name="Kotiranta H."/>
            <person name="LaButti K.M."/>
            <person name="Lechner B.E."/>
            <person name="Liimatainen K."/>
            <person name="Lipzen A."/>
            <person name="Lukacs Z."/>
            <person name="Mihaltcheva S."/>
            <person name="Morgado L.N."/>
            <person name="Niskanen T."/>
            <person name="Noordeloos M.E."/>
            <person name="Ohm R.A."/>
            <person name="Ortiz-Santana B."/>
            <person name="Ovrebo C."/>
            <person name="Racz N."/>
            <person name="Riley R."/>
            <person name="Savchenko A."/>
            <person name="Shiryaev A."/>
            <person name="Soop K."/>
            <person name="Spirin V."/>
            <person name="Szebenyi C."/>
            <person name="Tomsovsky M."/>
            <person name="Tulloss R.E."/>
            <person name="Uehling J."/>
            <person name="Grigoriev I.V."/>
            <person name="Vagvolgyi C."/>
            <person name="Papp T."/>
            <person name="Martin F.M."/>
            <person name="Miettinen O."/>
            <person name="Hibbett D.S."/>
            <person name="Nagy L.G."/>
        </authorList>
    </citation>
    <scope>NUCLEOTIDE SEQUENCE [LARGE SCALE GENOMIC DNA]</scope>
    <source>
        <strain evidence="2 3">FP101781</strain>
    </source>
</reference>
<protein>
    <submittedName>
        <fullName evidence="2">Uncharacterized protein</fullName>
    </submittedName>
</protein>
<name>A0A4Y7SIN7_COPMI</name>
<keyword evidence="1" id="KW-1133">Transmembrane helix</keyword>
<keyword evidence="1" id="KW-0812">Transmembrane</keyword>
<evidence type="ECO:0000313" key="2">
    <source>
        <dbReference type="EMBL" id="TEB21736.1"/>
    </source>
</evidence>
<keyword evidence="1" id="KW-0472">Membrane</keyword>
<keyword evidence="3" id="KW-1185">Reference proteome</keyword>
<dbReference type="AlphaFoldDB" id="A0A4Y7SIN7"/>
<comment type="caution">
    <text evidence="2">The sequence shown here is derived from an EMBL/GenBank/DDBJ whole genome shotgun (WGS) entry which is preliminary data.</text>
</comment>
<dbReference type="Proteomes" id="UP000298030">
    <property type="component" value="Unassembled WGS sequence"/>
</dbReference>
<accession>A0A4Y7SIN7</accession>
<feature type="transmembrane region" description="Helical" evidence="1">
    <location>
        <begin position="7"/>
        <end position="25"/>
    </location>
</feature>
<proteinExistence type="predicted"/>
<gene>
    <name evidence="2" type="ORF">FA13DRAFT_96886</name>
</gene>
<dbReference type="EMBL" id="QPFP01000104">
    <property type="protein sequence ID" value="TEB21736.1"/>
    <property type="molecule type" value="Genomic_DNA"/>
</dbReference>
<evidence type="ECO:0000256" key="1">
    <source>
        <dbReference type="SAM" id="Phobius"/>
    </source>
</evidence>
<evidence type="ECO:0000313" key="3">
    <source>
        <dbReference type="Proteomes" id="UP000298030"/>
    </source>
</evidence>
<sequence>MTRYSHWNLLPFLPAVLHVSFFIFTQGDRLVEYPLPAPVPTFHPSLEMHPLRVRRSAVSWVWLYIGLVMWGCDILSLVYALSLFSLLDCDRTPPLSRPIGSLRQSKCSFFRSPSQETRSL</sequence>
<feature type="transmembrane region" description="Helical" evidence="1">
    <location>
        <begin position="61"/>
        <end position="87"/>
    </location>
</feature>
<organism evidence="2 3">
    <name type="scientific">Coprinellus micaceus</name>
    <name type="common">Glistening ink-cap mushroom</name>
    <name type="synonym">Coprinus micaceus</name>
    <dbReference type="NCBI Taxonomy" id="71717"/>
    <lineage>
        <taxon>Eukaryota</taxon>
        <taxon>Fungi</taxon>
        <taxon>Dikarya</taxon>
        <taxon>Basidiomycota</taxon>
        <taxon>Agaricomycotina</taxon>
        <taxon>Agaricomycetes</taxon>
        <taxon>Agaricomycetidae</taxon>
        <taxon>Agaricales</taxon>
        <taxon>Agaricineae</taxon>
        <taxon>Psathyrellaceae</taxon>
        <taxon>Coprinellus</taxon>
    </lineage>
</organism>